<dbReference type="RefSeq" id="WP_073228489.1">
    <property type="nucleotide sequence ID" value="NZ_FQUQ01000001.1"/>
</dbReference>
<keyword evidence="1" id="KW-0732">Signal</keyword>
<dbReference type="EMBL" id="FQUQ01000001">
    <property type="protein sequence ID" value="SHE76585.1"/>
    <property type="molecule type" value="Genomic_DNA"/>
</dbReference>
<feature type="chain" id="PRO_5012228823" description="SnoaL-like domain-containing protein" evidence="1">
    <location>
        <begin position="19"/>
        <end position="172"/>
    </location>
</feature>
<dbReference type="Proteomes" id="UP000184287">
    <property type="component" value="Unassembled WGS sequence"/>
</dbReference>
<evidence type="ECO:0000256" key="1">
    <source>
        <dbReference type="SAM" id="SignalP"/>
    </source>
</evidence>
<proteinExistence type="predicted"/>
<accession>A0A1M4W619</accession>
<dbReference type="InterPro" id="IPR032710">
    <property type="entry name" value="NTF2-like_dom_sf"/>
</dbReference>
<evidence type="ECO:0000313" key="2">
    <source>
        <dbReference type="EMBL" id="SHE76585.1"/>
    </source>
</evidence>
<dbReference type="Gene3D" id="3.10.450.50">
    <property type="match status" value="1"/>
</dbReference>
<sequence>MKSILVTIVLFLSGYHLAYSQNETEQNPHKIELQKVLDTFMSSLKAKDSTSMYNLFYDGQVTWVGVYKDNTQQKRTEKDANALNYKTADYKSWFRSTTQGSVKEEKFYNVNMDTDGNIASITFDFSFWAGGKKGLWGKESWGLVKIKNEWKITSVIFSMENENAFPEPDRGQ</sequence>
<feature type="signal peptide" evidence="1">
    <location>
        <begin position="1"/>
        <end position="18"/>
    </location>
</feature>
<organism evidence="2 3">
    <name type="scientific">Pedobacter caeni</name>
    <dbReference type="NCBI Taxonomy" id="288992"/>
    <lineage>
        <taxon>Bacteria</taxon>
        <taxon>Pseudomonadati</taxon>
        <taxon>Bacteroidota</taxon>
        <taxon>Sphingobacteriia</taxon>
        <taxon>Sphingobacteriales</taxon>
        <taxon>Sphingobacteriaceae</taxon>
        <taxon>Pedobacter</taxon>
    </lineage>
</organism>
<gene>
    <name evidence="2" type="ORF">SAMN04488522_1011145</name>
</gene>
<dbReference type="SUPFAM" id="SSF54427">
    <property type="entry name" value="NTF2-like"/>
    <property type="match status" value="1"/>
</dbReference>
<dbReference type="STRING" id="288992.SAMN04488522_1011145"/>
<protein>
    <recommendedName>
        <fullName evidence="4">SnoaL-like domain-containing protein</fullName>
    </recommendedName>
</protein>
<name>A0A1M4W619_9SPHI</name>
<keyword evidence="3" id="KW-1185">Reference proteome</keyword>
<dbReference type="OrthoDB" id="760475at2"/>
<dbReference type="AlphaFoldDB" id="A0A1M4W619"/>
<evidence type="ECO:0000313" key="3">
    <source>
        <dbReference type="Proteomes" id="UP000184287"/>
    </source>
</evidence>
<evidence type="ECO:0008006" key="4">
    <source>
        <dbReference type="Google" id="ProtNLM"/>
    </source>
</evidence>
<reference evidence="3" key="1">
    <citation type="submission" date="2016-11" db="EMBL/GenBank/DDBJ databases">
        <authorList>
            <person name="Varghese N."/>
            <person name="Submissions S."/>
        </authorList>
    </citation>
    <scope>NUCLEOTIDE SEQUENCE [LARGE SCALE GENOMIC DNA]</scope>
    <source>
        <strain evidence="3">DSM 16990</strain>
    </source>
</reference>